<dbReference type="AlphaFoldDB" id="W4LVN5"/>
<keyword evidence="4 8" id="KW-0032">Aminotransferase</keyword>
<dbReference type="CDD" id="cd00609">
    <property type="entry name" value="AAT_like"/>
    <property type="match status" value="1"/>
</dbReference>
<dbReference type="InterPro" id="IPR015421">
    <property type="entry name" value="PyrdxlP-dep_Trfase_major"/>
</dbReference>
<evidence type="ECO:0000313" key="8">
    <source>
        <dbReference type="EMBL" id="ETX01801.1"/>
    </source>
</evidence>
<comment type="subunit">
    <text evidence="3">Homodimer.</text>
</comment>
<evidence type="ECO:0000259" key="7">
    <source>
        <dbReference type="Pfam" id="PF00155"/>
    </source>
</evidence>
<reference evidence="8 9" key="1">
    <citation type="journal article" date="2014" name="Nature">
        <title>An environmental bacterial taxon with a large and distinct metabolic repertoire.</title>
        <authorList>
            <person name="Wilson M.C."/>
            <person name="Mori T."/>
            <person name="Ruckert C."/>
            <person name="Uria A.R."/>
            <person name="Helf M.J."/>
            <person name="Takada K."/>
            <person name="Gernert C."/>
            <person name="Steffens U.A."/>
            <person name="Heycke N."/>
            <person name="Schmitt S."/>
            <person name="Rinke C."/>
            <person name="Helfrich E.J."/>
            <person name="Brachmann A.O."/>
            <person name="Gurgui C."/>
            <person name="Wakimoto T."/>
            <person name="Kracht M."/>
            <person name="Crusemann M."/>
            <person name="Hentschel U."/>
            <person name="Abe I."/>
            <person name="Matsunaga S."/>
            <person name="Kalinowski J."/>
            <person name="Takeyama H."/>
            <person name="Piel J."/>
        </authorList>
    </citation>
    <scope>NUCLEOTIDE SEQUENCE [LARGE SCALE GENOMIC DNA]</scope>
    <source>
        <strain evidence="9">TSY2</strain>
    </source>
</reference>
<evidence type="ECO:0000313" key="9">
    <source>
        <dbReference type="Proteomes" id="UP000019140"/>
    </source>
</evidence>
<protein>
    <submittedName>
        <fullName evidence="8">Aminotransferase</fullName>
    </submittedName>
</protein>
<dbReference type="PANTHER" id="PTHR42790">
    <property type="entry name" value="AMINOTRANSFERASE"/>
    <property type="match status" value="1"/>
</dbReference>
<dbReference type="GO" id="GO:1901605">
    <property type="term" value="P:alpha-amino acid metabolic process"/>
    <property type="evidence" value="ECO:0007669"/>
    <property type="project" value="TreeGrafter"/>
</dbReference>
<dbReference type="FunFam" id="3.40.640.10:FF:000053">
    <property type="entry name" value="Aminotransferase, class I"/>
    <property type="match status" value="1"/>
</dbReference>
<comment type="similarity">
    <text evidence="2">Belongs to the class-I pyridoxal-phosphate-dependent aminotransferase family.</text>
</comment>
<dbReference type="GO" id="GO:0030170">
    <property type="term" value="F:pyridoxal phosphate binding"/>
    <property type="evidence" value="ECO:0007669"/>
    <property type="project" value="InterPro"/>
</dbReference>
<dbReference type="Proteomes" id="UP000019140">
    <property type="component" value="Unassembled WGS sequence"/>
</dbReference>
<evidence type="ECO:0000256" key="1">
    <source>
        <dbReference type="ARBA" id="ARBA00001933"/>
    </source>
</evidence>
<evidence type="ECO:0000256" key="4">
    <source>
        <dbReference type="ARBA" id="ARBA00022576"/>
    </source>
</evidence>
<dbReference type="InterPro" id="IPR015424">
    <property type="entry name" value="PyrdxlP-dep_Trfase"/>
</dbReference>
<dbReference type="HOGENOM" id="CLU_017584_0_6_7"/>
<keyword evidence="6" id="KW-0663">Pyridoxal phosphate</keyword>
<name>W4LVN5_9BACT</name>
<proteinExistence type="inferred from homology"/>
<dbReference type="Gene3D" id="3.40.640.10">
    <property type="entry name" value="Type I PLP-dependent aspartate aminotransferase-like (Major domain)"/>
    <property type="match status" value="1"/>
</dbReference>
<dbReference type="GO" id="GO:0008483">
    <property type="term" value="F:transaminase activity"/>
    <property type="evidence" value="ECO:0007669"/>
    <property type="project" value="UniProtKB-KW"/>
</dbReference>
<keyword evidence="5" id="KW-0808">Transferase</keyword>
<evidence type="ECO:0000256" key="2">
    <source>
        <dbReference type="ARBA" id="ARBA00007441"/>
    </source>
</evidence>
<organism evidence="8 9">
    <name type="scientific">Candidatus Entotheonella gemina</name>
    <dbReference type="NCBI Taxonomy" id="1429439"/>
    <lineage>
        <taxon>Bacteria</taxon>
        <taxon>Pseudomonadati</taxon>
        <taxon>Nitrospinota/Tectimicrobiota group</taxon>
        <taxon>Candidatus Tectimicrobiota</taxon>
        <taxon>Candidatus Entotheonellia</taxon>
        <taxon>Candidatus Entotheonellales</taxon>
        <taxon>Candidatus Entotheonellaceae</taxon>
        <taxon>Candidatus Entotheonella</taxon>
    </lineage>
</organism>
<dbReference type="SUPFAM" id="SSF53383">
    <property type="entry name" value="PLP-dependent transferases"/>
    <property type="match status" value="1"/>
</dbReference>
<keyword evidence="9" id="KW-1185">Reference proteome</keyword>
<sequence length="402" mass="44285">MAESGIDYSSLFAKNLPAASGRWGGFPKYNFIGGHNNPDEIPVEGLIEASARVLRQDGQSLATYNLSSGPLGYNGLRDFLVEKLAHYRQIRANSDEILITSGSNHAIDLMNQVLLEPGDTVITELFTYQGAVNRLRKLQVNVVGVPLDEDGMRMDALAMTLGDLQKQGVRPKYIYTIPTIQNPTGSILPVERRHELLRLSAEYRVPICEDECYADLIWDADMPESIRSLDPSNHVLHIGSFSKNLSPALRLGYILAPWEVLSQMLACKNDGGTGALGQMVVADYFQNNYRAHLDQLCASLKHKLDTLVKALQTHFGDAVSYDVPPGGIFLWVKFPEHIDTKKVEAAALAEGVAFNPGSDWAADPDAARNYLRLCFALASDEIIEEGIAKLAQVFRQETGVPE</sequence>
<dbReference type="InterPro" id="IPR015422">
    <property type="entry name" value="PyrdxlP-dep_Trfase_small"/>
</dbReference>
<dbReference type="InterPro" id="IPR050859">
    <property type="entry name" value="Class-I_PLP-dep_aminotransf"/>
</dbReference>
<gene>
    <name evidence="8" type="ORF">ETSY2_36635</name>
</gene>
<dbReference type="Gene3D" id="3.90.1150.10">
    <property type="entry name" value="Aspartate Aminotransferase, domain 1"/>
    <property type="match status" value="1"/>
</dbReference>
<dbReference type="EMBL" id="AZHX01001586">
    <property type="protein sequence ID" value="ETX01801.1"/>
    <property type="molecule type" value="Genomic_DNA"/>
</dbReference>
<evidence type="ECO:0000256" key="6">
    <source>
        <dbReference type="ARBA" id="ARBA00022898"/>
    </source>
</evidence>
<comment type="caution">
    <text evidence="8">The sequence shown here is derived from an EMBL/GenBank/DDBJ whole genome shotgun (WGS) entry which is preliminary data.</text>
</comment>
<comment type="cofactor">
    <cofactor evidence="1">
        <name>pyridoxal 5'-phosphate</name>
        <dbReference type="ChEBI" id="CHEBI:597326"/>
    </cofactor>
</comment>
<dbReference type="PANTHER" id="PTHR42790:SF19">
    <property type="entry name" value="KYNURENINE_ALPHA-AMINOADIPATE AMINOTRANSFERASE, MITOCHONDRIAL"/>
    <property type="match status" value="1"/>
</dbReference>
<accession>W4LVN5</accession>
<feature type="domain" description="Aminotransferase class I/classII large" evidence="7">
    <location>
        <begin position="77"/>
        <end position="389"/>
    </location>
</feature>
<evidence type="ECO:0000256" key="5">
    <source>
        <dbReference type="ARBA" id="ARBA00022679"/>
    </source>
</evidence>
<evidence type="ECO:0000256" key="3">
    <source>
        <dbReference type="ARBA" id="ARBA00011738"/>
    </source>
</evidence>
<dbReference type="InterPro" id="IPR004839">
    <property type="entry name" value="Aminotransferase_I/II_large"/>
</dbReference>
<dbReference type="Pfam" id="PF00155">
    <property type="entry name" value="Aminotran_1_2"/>
    <property type="match status" value="1"/>
</dbReference>